<evidence type="ECO:0000256" key="3">
    <source>
        <dbReference type="ARBA" id="ARBA00023125"/>
    </source>
</evidence>
<dbReference type="NCBIfam" id="TIGR02937">
    <property type="entry name" value="sigma70-ECF"/>
    <property type="match status" value="1"/>
</dbReference>
<dbReference type="Proteomes" id="UP000838308">
    <property type="component" value="Unassembled WGS sequence"/>
</dbReference>
<dbReference type="PANTHER" id="PTHR30385">
    <property type="entry name" value="SIGMA FACTOR F FLAGELLAR"/>
    <property type="match status" value="1"/>
</dbReference>
<dbReference type="InterPro" id="IPR036388">
    <property type="entry name" value="WH-like_DNA-bd_sf"/>
</dbReference>
<keyword evidence="2" id="KW-0731">Sigma factor</keyword>
<evidence type="ECO:0000313" key="6">
    <source>
        <dbReference type="EMBL" id="CAH2716791.1"/>
    </source>
</evidence>
<organism evidence="6 7">
    <name type="scientific">Neobacillus rhizosphaerae</name>
    <dbReference type="NCBI Taxonomy" id="2880965"/>
    <lineage>
        <taxon>Bacteria</taxon>
        <taxon>Bacillati</taxon>
        <taxon>Bacillota</taxon>
        <taxon>Bacilli</taxon>
        <taxon>Bacillales</taxon>
        <taxon>Bacillaceae</taxon>
        <taxon>Neobacillus</taxon>
    </lineage>
</organism>
<evidence type="ECO:0000256" key="2">
    <source>
        <dbReference type="ARBA" id="ARBA00023082"/>
    </source>
</evidence>
<dbReference type="Gene3D" id="1.10.1740.10">
    <property type="match status" value="1"/>
</dbReference>
<evidence type="ECO:0000256" key="4">
    <source>
        <dbReference type="ARBA" id="ARBA00023163"/>
    </source>
</evidence>
<dbReference type="InterPro" id="IPR013325">
    <property type="entry name" value="RNA_pol_sigma_r2"/>
</dbReference>
<keyword evidence="4" id="KW-0804">Transcription</keyword>
<dbReference type="EMBL" id="CALBWS010000032">
    <property type="protein sequence ID" value="CAH2716791.1"/>
    <property type="molecule type" value="Genomic_DNA"/>
</dbReference>
<dbReference type="SUPFAM" id="SSF88946">
    <property type="entry name" value="Sigma2 domain of RNA polymerase sigma factors"/>
    <property type="match status" value="1"/>
</dbReference>
<comment type="caution">
    <text evidence="6">The sequence shown here is derived from an EMBL/GenBank/DDBJ whole genome shotgun (WGS) entry which is preliminary data.</text>
</comment>
<evidence type="ECO:0000256" key="1">
    <source>
        <dbReference type="ARBA" id="ARBA00023015"/>
    </source>
</evidence>
<sequence>MKLFFRCMLELPRNNRKRATKKDWQVENFEQLATQYEPMIHKIIHSLNIYHNQEEFYQTGLIGLWEASNRFNAEKGKFSNYAYSYIKGKILTELSTATKQKDKSIYPKEEYWDTIEDQGSHQPLEIELLLSYCQGLTEKETKWVLASCLQFLSIREIAEQEQVSISAVKQWRNGARKKLHGLIIK</sequence>
<proteinExistence type="predicted"/>
<reference evidence="6" key="1">
    <citation type="submission" date="2022-04" db="EMBL/GenBank/DDBJ databases">
        <authorList>
            <person name="Criscuolo A."/>
        </authorList>
    </citation>
    <scope>NUCLEOTIDE SEQUENCE</scope>
    <source>
        <strain evidence="6">CIP111895</strain>
    </source>
</reference>
<gene>
    <name evidence="6" type="primary">fliA</name>
    <name evidence="6" type="ORF">BACCIP111895_03979</name>
</gene>
<keyword evidence="3" id="KW-0238">DNA-binding</keyword>
<dbReference type="Gene3D" id="1.10.10.10">
    <property type="entry name" value="Winged helix-like DNA-binding domain superfamily/Winged helix DNA-binding domain"/>
    <property type="match status" value="1"/>
</dbReference>
<evidence type="ECO:0000313" key="7">
    <source>
        <dbReference type="Proteomes" id="UP000838308"/>
    </source>
</evidence>
<evidence type="ECO:0000259" key="5">
    <source>
        <dbReference type="Pfam" id="PF04542"/>
    </source>
</evidence>
<dbReference type="InterPro" id="IPR013324">
    <property type="entry name" value="RNA_pol_sigma_r3/r4-like"/>
</dbReference>
<accession>A0ABM9EVX8</accession>
<keyword evidence="1" id="KW-0805">Transcription regulation</keyword>
<dbReference type="Pfam" id="PF04542">
    <property type="entry name" value="Sigma70_r2"/>
    <property type="match status" value="1"/>
</dbReference>
<dbReference type="InterPro" id="IPR007627">
    <property type="entry name" value="RNA_pol_sigma70_r2"/>
</dbReference>
<feature type="domain" description="RNA polymerase sigma-70 region 2" evidence="5">
    <location>
        <begin position="32"/>
        <end position="97"/>
    </location>
</feature>
<dbReference type="InterPro" id="IPR014284">
    <property type="entry name" value="RNA_pol_sigma-70_dom"/>
</dbReference>
<keyword evidence="7" id="KW-1185">Reference proteome</keyword>
<name>A0ABM9EVX8_9BACI</name>
<protein>
    <submittedName>
        <fullName evidence="6">RNA polymerase sigma factor FliA</fullName>
    </submittedName>
</protein>
<dbReference type="SUPFAM" id="SSF88659">
    <property type="entry name" value="Sigma3 and sigma4 domains of RNA polymerase sigma factors"/>
    <property type="match status" value="1"/>
</dbReference>